<dbReference type="Proteomes" id="UP000583929">
    <property type="component" value="Unassembled WGS sequence"/>
</dbReference>
<organism evidence="2 3">
    <name type="scientific">Cannabis sativa</name>
    <name type="common">Hemp</name>
    <name type="synonym">Marijuana</name>
    <dbReference type="NCBI Taxonomy" id="3483"/>
    <lineage>
        <taxon>Eukaryota</taxon>
        <taxon>Viridiplantae</taxon>
        <taxon>Streptophyta</taxon>
        <taxon>Embryophyta</taxon>
        <taxon>Tracheophyta</taxon>
        <taxon>Spermatophyta</taxon>
        <taxon>Magnoliopsida</taxon>
        <taxon>eudicotyledons</taxon>
        <taxon>Gunneridae</taxon>
        <taxon>Pentapetalae</taxon>
        <taxon>rosids</taxon>
        <taxon>fabids</taxon>
        <taxon>Rosales</taxon>
        <taxon>Cannabaceae</taxon>
        <taxon>Cannabis</taxon>
    </lineage>
</organism>
<evidence type="ECO:0000313" key="3">
    <source>
        <dbReference type="Proteomes" id="UP000583929"/>
    </source>
</evidence>
<proteinExistence type="predicted"/>
<accession>A0A7J6DWQ1</accession>
<evidence type="ECO:0000313" key="2">
    <source>
        <dbReference type="EMBL" id="KAF4350577.1"/>
    </source>
</evidence>
<dbReference type="EMBL" id="JAATIQ010000595">
    <property type="protein sequence ID" value="KAF4350577.1"/>
    <property type="molecule type" value="Genomic_DNA"/>
</dbReference>
<sequence>VAQLQRMALWFDQQSDQVLNMGPGGPGGGPGGPGGGPGWGGPGGPGGPASIACAVAGCCRTALVDLVALYGNSPHRNQIKKTITRLFEIPLGQNMSRVITSSTHPNNRNLELST</sequence>
<reference evidence="2 3" key="1">
    <citation type="journal article" date="2020" name="bioRxiv">
        <title>Sequence and annotation of 42 cannabis genomes reveals extensive copy number variation in cannabinoid synthesis and pathogen resistance genes.</title>
        <authorList>
            <person name="Mckernan K.J."/>
            <person name="Helbert Y."/>
            <person name="Kane L.T."/>
            <person name="Ebling H."/>
            <person name="Zhang L."/>
            <person name="Liu B."/>
            <person name="Eaton Z."/>
            <person name="Mclaughlin S."/>
            <person name="Kingan S."/>
            <person name="Baybayan P."/>
            <person name="Concepcion G."/>
            <person name="Jordan M."/>
            <person name="Riva A."/>
            <person name="Barbazuk W."/>
            <person name="Harkins T."/>
        </authorList>
    </citation>
    <scope>NUCLEOTIDE SEQUENCE [LARGE SCALE GENOMIC DNA]</scope>
    <source>
        <strain evidence="3">cv. Jamaican Lion 4</strain>
        <tissue evidence="2">Leaf</tissue>
    </source>
</reference>
<keyword evidence="3" id="KW-1185">Reference proteome</keyword>
<dbReference type="AlphaFoldDB" id="A0A7J6DWQ1"/>
<gene>
    <name evidence="2" type="ORF">G4B88_030110</name>
</gene>
<protein>
    <submittedName>
        <fullName evidence="2">Uncharacterized protein</fullName>
    </submittedName>
</protein>
<feature type="compositionally biased region" description="Gly residues" evidence="1">
    <location>
        <begin position="22"/>
        <end position="46"/>
    </location>
</feature>
<feature type="region of interest" description="Disordered" evidence="1">
    <location>
        <begin position="17"/>
        <end position="46"/>
    </location>
</feature>
<feature type="non-terminal residue" evidence="2">
    <location>
        <position position="114"/>
    </location>
</feature>
<evidence type="ECO:0000256" key="1">
    <source>
        <dbReference type="SAM" id="MobiDB-lite"/>
    </source>
</evidence>
<name>A0A7J6DWQ1_CANSA</name>
<comment type="caution">
    <text evidence="2">The sequence shown here is derived from an EMBL/GenBank/DDBJ whole genome shotgun (WGS) entry which is preliminary data.</text>
</comment>